<evidence type="ECO:0000313" key="5">
    <source>
        <dbReference type="Proteomes" id="UP001164472"/>
    </source>
</evidence>
<dbReference type="PANTHER" id="PTHR39206">
    <property type="entry name" value="SLL8004 PROTEIN"/>
    <property type="match status" value="1"/>
</dbReference>
<accession>A0A9E8KS31</accession>
<proteinExistence type="predicted"/>
<reference evidence="4" key="1">
    <citation type="submission" date="2022-07" db="EMBL/GenBank/DDBJ databases">
        <title>Alkalimarinus sp. nov., isolated from gut of a Alitta virens.</title>
        <authorList>
            <person name="Yang A.I."/>
            <person name="Shin N.-R."/>
        </authorList>
    </citation>
    <scope>NUCLEOTIDE SEQUENCE</scope>
    <source>
        <strain evidence="4">FA028</strain>
    </source>
</reference>
<dbReference type="GO" id="GO:0016301">
    <property type="term" value="F:kinase activity"/>
    <property type="evidence" value="ECO:0007669"/>
    <property type="project" value="InterPro"/>
</dbReference>
<dbReference type="EMBL" id="CP101527">
    <property type="protein sequence ID" value="UZW76882.1"/>
    <property type="molecule type" value="Genomic_DNA"/>
</dbReference>
<dbReference type="InterPro" id="IPR027417">
    <property type="entry name" value="P-loop_NTPase"/>
</dbReference>
<dbReference type="Pfam" id="PF06414">
    <property type="entry name" value="Zeta_toxin"/>
    <property type="match status" value="1"/>
</dbReference>
<dbReference type="GO" id="GO:0005524">
    <property type="term" value="F:ATP binding"/>
    <property type="evidence" value="ECO:0007669"/>
    <property type="project" value="UniProtKB-KW"/>
</dbReference>
<dbReference type="InterPro" id="IPR010488">
    <property type="entry name" value="Zeta_toxin_domain"/>
</dbReference>
<dbReference type="Proteomes" id="UP001164472">
    <property type="component" value="Chromosome"/>
</dbReference>
<organism evidence="4 5">
    <name type="scientific">Alkalimarinus sediminis</name>
    <dbReference type="NCBI Taxonomy" id="1632866"/>
    <lineage>
        <taxon>Bacteria</taxon>
        <taxon>Pseudomonadati</taxon>
        <taxon>Pseudomonadota</taxon>
        <taxon>Gammaproteobacteria</taxon>
        <taxon>Alteromonadales</taxon>
        <taxon>Alteromonadaceae</taxon>
        <taxon>Alkalimarinus</taxon>
    </lineage>
</organism>
<sequence length="182" mass="21000">MVGGNGAGKTTFYRHNIAHLKIPFINADLIAAEQHPENPEIFSYQAARQADELREQYIQERRSFCFETVFSHASKVEFLTKAKQAGYEITLVFIHVELAELNKRRVEHRVNHGGHNVPEDKIKSRIPRTIENVKAARYIVDFLYVFDNSSSDTPHRFLLKCEQGQLIQQHPLPEWAANIFKA</sequence>
<feature type="domain" description="Zeta toxin" evidence="3">
    <location>
        <begin position="1"/>
        <end position="150"/>
    </location>
</feature>
<name>A0A9E8KS31_9ALTE</name>
<evidence type="ECO:0000256" key="2">
    <source>
        <dbReference type="ARBA" id="ARBA00022840"/>
    </source>
</evidence>
<evidence type="ECO:0000256" key="1">
    <source>
        <dbReference type="ARBA" id="ARBA00022741"/>
    </source>
</evidence>
<evidence type="ECO:0000259" key="3">
    <source>
        <dbReference type="Pfam" id="PF06414"/>
    </source>
</evidence>
<gene>
    <name evidence="4" type="ORF">NNL22_16715</name>
</gene>
<dbReference type="KEGG" id="asem:NNL22_16715"/>
<dbReference type="AlphaFoldDB" id="A0A9E8KS31"/>
<keyword evidence="1" id="KW-0547">Nucleotide-binding</keyword>
<protein>
    <submittedName>
        <fullName evidence="4">Zeta toxin family protein</fullName>
    </submittedName>
</protein>
<dbReference type="SUPFAM" id="SSF52540">
    <property type="entry name" value="P-loop containing nucleoside triphosphate hydrolases"/>
    <property type="match status" value="1"/>
</dbReference>
<keyword evidence="5" id="KW-1185">Reference proteome</keyword>
<dbReference type="PANTHER" id="PTHR39206:SF1">
    <property type="entry name" value="SLL8004 PROTEIN"/>
    <property type="match status" value="1"/>
</dbReference>
<keyword evidence="2" id="KW-0067">ATP-binding</keyword>
<evidence type="ECO:0000313" key="4">
    <source>
        <dbReference type="EMBL" id="UZW76882.1"/>
    </source>
</evidence>
<dbReference type="Gene3D" id="3.40.50.300">
    <property type="entry name" value="P-loop containing nucleotide triphosphate hydrolases"/>
    <property type="match status" value="1"/>
</dbReference>